<evidence type="ECO:0000256" key="1">
    <source>
        <dbReference type="SAM" id="MobiDB-lite"/>
    </source>
</evidence>
<gene>
    <name evidence="2" type="ORF">EGH73_02285</name>
</gene>
<feature type="region of interest" description="Disordered" evidence="1">
    <location>
        <begin position="1"/>
        <end position="29"/>
    </location>
</feature>
<name>A0A3N0XB87_9FLAO</name>
<evidence type="ECO:0008006" key="4">
    <source>
        <dbReference type="Google" id="ProtNLM"/>
    </source>
</evidence>
<dbReference type="RefSeq" id="WP_123280493.1">
    <property type="nucleotide sequence ID" value="NZ_RJTU01000015.1"/>
</dbReference>
<organism evidence="2 3">
    <name type="scientific">Epilithonimonas hominis</name>
    <dbReference type="NCBI Taxonomy" id="420404"/>
    <lineage>
        <taxon>Bacteria</taxon>
        <taxon>Pseudomonadati</taxon>
        <taxon>Bacteroidota</taxon>
        <taxon>Flavobacteriia</taxon>
        <taxon>Flavobacteriales</taxon>
        <taxon>Weeksellaceae</taxon>
        <taxon>Chryseobacterium group</taxon>
        <taxon>Epilithonimonas</taxon>
    </lineage>
</organism>
<accession>A0A3N0XB87</accession>
<proteinExistence type="predicted"/>
<protein>
    <recommendedName>
        <fullName evidence="4">DUF5681 domain-containing protein</fullName>
    </recommendedName>
</protein>
<dbReference type="Proteomes" id="UP000267623">
    <property type="component" value="Unassembled WGS sequence"/>
</dbReference>
<comment type="caution">
    <text evidence="2">The sequence shown here is derived from an EMBL/GenBank/DDBJ whole genome shotgun (WGS) entry which is preliminary data.</text>
</comment>
<evidence type="ECO:0000313" key="3">
    <source>
        <dbReference type="Proteomes" id="UP000267623"/>
    </source>
</evidence>
<sequence>MERNENGTLKKGTVLNPAGRPKGSLNNTTKEIRDFYTDFLNGNKEKIKADFEDLEPKERLKFIIDISKFVIPTLKAVESDIEVKGVFNVPNIPDIGNRKKQLL</sequence>
<evidence type="ECO:0000313" key="2">
    <source>
        <dbReference type="EMBL" id="ROI14616.1"/>
    </source>
</evidence>
<dbReference type="AlphaFoldDB" id="A0A3N0XB87"/>
<dbReference type="EMBL" id="RJTU01000015">
    <property type="protein sequence ID" value="ROI14616.1"/>
    <property type="molecule type" value="Genomic_DNA"/>
</dbReference>
<reference evidence="3" key="1">
    <citation type="submission" date="2018-11" db="EMBL/GenBank/DDBJ databases">
        <title>Proposal to divide the Flavobacteriaceae and reorganize its genera based on Amino Acid Identity values calculated from whole genome sequences.</title>
        <authorList>
            <person name="Nicholson A.C."/>
            <person name="Gulvik C.A."/>
            <person name="Whitney A.M."/>
            <person name="Humrighouse B.W."/>
            <person name="Bell M."/>
            <person name="Holmes B."/>
            <person name="Steigerwalt A."/>
            <person name="Villarma A."/>
            <person name="Sheth M."/>
            <person name="Batra D."/>
            <person name="Pryor J."/>
            <person name="Bernardet J.-F."/>
            <person name="Hugo C."/>
            <person name="Kampfer P."/>
            <person name="Newman J."/>
            <person name="Mcquiston J."/>
        </authorList>
    </citation>
    <scope>NUCLEOTIDE SEQUENCE [LARGE SCALE GENOMIC DNA]</scope>
    <source>
        <strain evidence="3">DSM 22165</strain>
    </source>
</reference>